<dbReference type="EMBL" id="CP005961">
    <property type="protein sequence ID" value="AHZ73550.1"/>
    <property type="molecule type" value="Genomic_DNA"/>
</dbReference>
<evidence type="ECO:0000313" key="2">
    <source>
        <dbReference type="Proteomes" id="UP000026913"/>
    </source>
</evidence>
<organism evidence="1 2">
    <name type="scientific">Pseudomonas mandelii JR-1</name>
    <dbReference type="NCBI Taxonomy" id="1147786"/>
    <lineage>
        <taxon>Bacteria</taxon>
        <taxon>Pseudomonadati</taxon>
        <taxon>Pseudomonadota</taxon>
        <taxon>Gammaproteobacteria</taxon>
        <taxon>Pseudomonadales</taxon>
        <taxon>Pseudomonadaceae</taxon>
        <taxon>Pseudomonas</taxon>
    </lineage>
</organism>
<proteinExistence type="predicted"/>
<protein>
    <submittedName>
        <fullName evidence="1">Uncharacterized protein</fullName>
    </submittedName>
</protein>
<dbReference type="Proteomes" id="UP000026913">
    <property type="component" value="Plasmid unnamed"/>
</dbReference>
<dbReference type="HOGENOM" id="CLU_2651711_0_0_6"/>
<gene>
    <name evidence="1" type="ORF">OU5_P0298</name>
</gene>
<accession>A0A024ELT2</accession>
<dbReference type="AlphaFoldDB" id="A0A024ELT2"/>
<reference evidence="1 2" key="1">
    <citation type="journal article" date="2012" name="J. Bacteriol.">
        <title>Genome sequence of cold-adapted Pseudomonas mandelii strain JR-1.</title>
        <authorList>
            <person name="Jang S.H."/>
            <person name="Kim J."/>
            <person name="Kim J."/>
            <person name="Hong S."/>
            <person name="Lee C."/>
        </authorList>
    </citation>
    <scope>NUCLEOTIDE SEQUENCE [LARGE SCALE GENOMIC DNA]</scope>
    <source>
        <strain evidence="1 2">JR-1</strain>
        <plasmid evidence="2">Plasmid</plasmid>
    </source>
</reference>
<geneLocation type="plasmid" evidence="2"/>
<keyword evidence="1" id="KW-0614">Plasmid</keyword>
<evidence type="ECO:0000313" key="1">
    <source>
        <dbReference type="EMBL" id="AHZ73550.1"/>
    </source>
</evidence>
<name>A0A024ELT2_9PSED</name>
<dbReference type="KEGG" id="pman:OU5_P0298"/>
<sequence length="76" mass="8293">MLLMSLLLNLSAATIGKGAKLFHVSLLANGWDSATLWTVAADDLDAAYDFAMSEYPDLDRSDFDEGRDGYEIGTFV</sequence>